<feature type="compositionally biased region" description="Basic and acidic residues" evidence="1">
    <location>
        <begin position="175"/>
        <end position="200"/>
    </location>
</feature>
<sequence length="208" mass="23894">MKEKHLEFWLSWNNNAEKLRLPVLPPKLSVKMGHTYHDIDLVSVGQSTIIGEPQLKEYSFSSLWPEMYDSGLCDYSGFPSPEEFVATIERWKNTGWPIRFIVTGSKINTAATIRDFSYDWDGFDIEYSLSLKEYQFIHLESVKVNIVFQAPSGKWKPLPAQKSEKDTSKKKKGKRPDTKAAKVSSTKEKSSKEKLVDKYLARGKPKLK</sequence>
<dbReference type="GeneID" id="97141887"/>
<evidence type="ECO:0000256" key="1">
    <source>
        <dbReference type="SAM" id="MobiDB-lite"/>
    </source>
</evidence>
<reference evidence="2 3" key="1">
    <citation type="submission" date="2021-08" db="EMBL/GenBank/DDBJ databases">
        <title>Complete genome sequence of the strain Aneurinibacillus thermoaerophilus CCM 8960.</title>
        <authorList>
            <person name="Musilova J."/>
            <person name="Kourilova X."/>
            <person name="Pernicova I."/>
            <person name="Bezdicek M."/>
            <person name="Lengerova M."/>
            <person name="Obruca S."/>
            <person name="Sedlar K."/>
        </authorList>
    </citation>
    <scope>NUCLEOTIDE SEQUENCE [LARGE SCALE GENOMIC DNA]</scope>
    <source>
        <strain evidence="2 3">CCM 8960</strain>
    </source>
</reference>
<accession>A0ABX8Y8W8</accession>
<name>A0ABX8Y8W8_ANETH</name>
<gene>
    <name evidence="2" type="ORF">K3F53_10945</name>
</gene>
<evidence type="ECO:0000313" key="2">
    <source>
        <dbReference type="EMBL" id="QYY41458.1"/>
    </source>
</evidence>
<proteinExistence type="predicted"/>
<keyword evidence="3" id="KW-1185">Reference proteome</keyword>
<dbReference type="Proteomes" id="UP000826616">
    <property type="component" value="Chromosome"/>
</dbReference>
<dbReference type="RefSeq" id="WP_220558962.1">
    <property type="nucleotide sequence ID" value="NZ_CP080764.1"/>
</dbReference>
<evidence type="ECO:0000313" key="3">
    <source>
        <dbReference type="Proteomes" id="UP000826616"/>
    </source>
</evidence>
<organism evidence="2 3">
    <name type="scientific">Aneurinibacillus thermoaerophilus</name>
    <dbReference type="NCBI Taxonomy" id="143495"/>
    <lineage>
        <taxon>Bacteria</taxon>
        <taxon>Bacillati</taxon>
        <taxon>Bacillota</taxon>
        <taxon>Bacilli</taxon>
        <taxon>Bacillales</taxon>
        <taxon>Paenibacillaceae</taxon>
        <taxon>Aneurinibacillus group</taxon>
        <taxon>Aneurinibacillus</taxon>
    </lineage>
</organism>
<feature type="region of interest" description="Disordered" evidence="1">
    <location>
        <begin position="156"/>
        <end position="208"/>
    </location>
</feature>
<protein>
    <submittedName>
        <fullName evidence="2">Uncharacterized protein</fullName>
    </submittedName>
</protein>
<dbReference type="EMBL" id="CP080764">
    <property type="protein sequence ID" value="QYY41458.1"/>
    <property type="molecule type" value="Genomic_DNA"/>
</dbReference>